<reference evidence="1 2" key="1">
    <citation type="submission" date="2015-04" db="EMBL/GenBank/DDBJ databases">
        <title>Complete Genome Sequence of Kosmotoga pacifica SLHLJ1.</title>
        <authorList>
            <person name="Jiang L.J."/>
            <person name="Shao Z.Z."/>
            <person name="Jebbar M."/>
        </authorList>
    </citation>
    <scope>NUCLEOTIDE SEQUENCE [LARGE SCALE GENOMIC DNA]</scope>
    <source>
        <strain evidence="1 2">SLHLJ1</strain>
    </source>
</reference>
<dbReference type="InterPro" id="IPR031009">
    <property type="entry name" value="Tcm_partner"/>
</dbReference>
<dbReference type="KEGG" id="kpf:IX53_00535"/>
<evidence type="ECO:0000313" key="2">
    <source>
        <dbReference type="Proteomes" id="UP000035159"/>
    </source>
</evidence>
<sequence length="363" mass="43218">MIISKNWKPKEHSEIKEKILGKYLFPWFMKVSSGFKNVFYIDTCSGPGIYKNGFKGSPIIALEQAYKAWKKHERTTFHFRFIDKDNSDCKELENNIRNLTINDDGFDNNDFNDFMNSIKYECINEDYSAVLDNLIFEVNELRAASFTFIDPYNATTVPMKHIIRFMDFDRSEVLYNFMLSDLVRTRKNRTLADTTEIFGEAIDISVMTDEQISNTYEKCLKKRIENSYVLKYIMRHSEKRMRLYDLYHLTHHKEGLKIMKGIMRGLSTSNHYFSNDKRYNKEQLSIFIPGLDEFRHHLCKEFDRKEVKLEEILERFVMNDEFLWDGKVIGDFLVKLRNDDEVEFVPNRKRPIKSTIIKIKYSA</sequence>
<dbReference type="NCBIfam" id="TIGR04474">
    <property type="entry name" value="tcm_partner"/>
    <property type="match status" value="1"/>
</dbReference>
<dbReference type="PATRIC" id="fig|1330330.3.peg.100"/>
<proteinExistence type="predicted"/>
<dbReference type="EMBL" id="CP011232">
    <property type="protein sequence ID" value="AKI96555.1"/>
    <property type="molecule type" value="Genomic_DNA"/>
</dbReference>
<gene>
    <name evidence="1" type="ORF">IX53_00535</name>
</gene>
<accession>A0A0G2Z4L7</accession>
<evidence type="ECO:0008006" key="3">
    <source>
        <dbReference type="Google" id="ProtNLM"/>
    </source>
</evidence>
<organism evidence="1 2">
    <name type="scientific">Kosmotoga pacifica</name>
    <dbReference type="NCBI Taxonomy" id="1330330"/>
    <lineage>
        <taxon>Bacteria</taxon>
        <taxon>Thermotogati</taxon>
        <taxon>Thermotogota</taxon>
        <taxon>Thermotogae</taxon>
        <taxon>Kosmotogales</taxon>
        <taxon>Kosmotogaceae</taxon>
        <taxon>Kosmotoga</taxon>
    </lineage>
</organism>
<protein>
    <recommendedName>
        <fullName evidence="3">Three-Cys-motif partner protein TcmP</fullName>
    </recommendedName>
</protein>
<dbReference type="AlphaFoldDB" id="A0A0G2Z4L7"/>
<keyword evidence="2" id="KW-1185">Reference proteome</keyword>
<dbReference type="RefSeq" id="WP_047753690.1">
    <property type="nucleotide sequence ID" value="NZ_CP011232.1"/>
</dbReference>
<name>A0A0G2Z4L7_9BACT</name>
<dbReference type="Proteomes" id="UP000035159">
    <property type="component" value="Chromosome"/>
</dbReference>
<evidence type="ECO:0000313" key="1">
    <source>
        <dbReference type="EMBL" id="AKI96555.1"/>
    </source>
</evidence>